<proteinExistence type="predicted"/>
<sequence>MDSETAGAFPWSVEVIPPSRTRSVIKSVDSESDIETDRTVRIGNRRPGASVSVRCDDMRSVDPVSVESVFYVCGGDRALSGTRVKAEGTIVASRQVTLRGEASICHHVAHLPPAGCCSCFTILVRFAVVEHTKELIKYGIALLEFFVCLRQSASGSMTTK</sequence>
<evidence type="ECO:0000313" key="1">
    <source>
        <dbReference type="EMBL" id="VDP14897.1"/>
    </source>
</evidence>
<evidence type="ECO:0000313" key="2">
    <source>
        <dbReference type="Proteomes" id="UP000270296"/>
    </source>
</evidence>
<dbReference type="WBParaSite" id="SBAD_0000826501-mRNA-1">
    <property type="protein sequence ID" value="SBAD_0000826501-mRNA-1"/>
    <property type="gene ID" value="SBAD_0000826501"/>
</dbReference>
<protein>
    <submittedName>
        <fullName evidence="1 3">Uncharacterized protein</fullName>
    </submittedName>
</protein>
<dbReference type="AlphaFoldDB" id="A0A183IWH2"/>
<reference evidence="1 2" key="2">
    <citation type="submission" date="2018-11" db="EMBL/GenBank/DDBJ databases">
        <authorList>
            <consortium name="Pathogen Informatics"/>
        </authorList>
    </citation>
    <scope>NUCLEOTIDE SEQUENCE [LARGE SCALE GENOMIC DNA]</scope>
</reference>
<dbReference type="EMBL" id="UZAM01011122">
    <property type="protein sequence ID" value="VDP14897.1"/>
    <property type="molecule type" value="Genomic_DNA"/>
</dbReference>
<evidence type="ECO:0000313" key="3">
    <source>
        <dbReference type="WBParaSite" id="SBAD_0000826501-mRNA-1"/>
    </source>
</evidence>
<gene>
    <name evidence="1" type="ORF">SBAD_LOCUS7969</name>
</gene>
<name>A0A183IWH2_9BILA</name>
<reference evidence="3" key="1">
    <citation type="submission" date="2016-06" db="UniProtKB">
        <authorList>
            <consortium name="WormBaseParasite"/>
        </authorList>
    </citation>
    <scope>IDENTIFICATION</scope>
</reference>
<organism evidence="3">
    <name type="scientific">Soboliphyme baturini</name>
    <dbReference type="NCBI Taxonomy" id="241478"/>
    <lineage>
        <taxon>Eukaryota</taxon>
        <taxon>Metazoa</taxon>
        <taxon>Ecdysozoa</taxon>
        <taxon>Nematoda</taxon>
        <taxon>Enoplea</taxon>
        <taxon>Dorylaimia</taxon>
        <taxon>Dioctophymatida</taxon>
        <taxon>Dioctophymatoidea</taxon>
        <taxon>Soboliphymatidae</taxon>
        <taxon>Soboliphyme</taxon>
    </lineage>
</organism>
<accession>A0A183IWH2</accession>
<dbReference type="Proteomes" id="UP000270296">
    <property type="component" value="Unassembled WGS sequence"/>
</dbReference>
<keyword evidence="2" id="KW-1185">Reference proteome</keyword>